<dbReference type="EMBL" id="NISJ01000011">
    <property type="protein sequence ID" value="OWQ92856.1"/>
    <property type="molecule type" value="Genomic_DNA"/>
</dbReference>
<evidence type="ECO:0000313" key="2">
    <source>
        <dbReference type="Proteomes" id="UP000197097"/>
    </source>
</evidence>
<comment type="caution">
    <text evidence="1">The sequence shown here is derived from an EMBL/GenBank/DDBJ whole genome shotgun (WGS) entry which is preliminary data.</text>
</comment>
<gene>
    <name evidence="1" type="ORF">CDQ91_17030</name>
</gene>
<protein>
    <submittedName>
        <fullName evidence="1">Uncharacterized protein</fullName>
    </submittedName>
</protein>
<sequence length="323" mass="35378">MNREAMAMIDVSMRNEFEKWVETGRPPLAEEPALGLAALMTTAAFVDPVAQVPIFDAIAAATAATSDGAERAAQITAALPWVIDGKPRIALPRALWDAFWTIIERPRSTEDGELDLTLAVVALGHHYDQRMIDGCEAALLEFDGVHDLIAQPEVRLTTADLESHATDSLAKDLLSMLNANGYDIEVIDADTVVLPGDYPAQNRTNRRILQLHDIWHLVGGYGFTPAGEVAISGFQMAQFGQNYSTRFLATVATKAAVDAPELIDILLTVMFDGWRHGRATKELIAVPWHQRIADPISRIRADLNIQPIDSDAVRMMEAFTPAV</sequence>
<dbReference type="InterPro" id="IPR007715">
    <property type="entry name" value="Coq4"/>
</dbReference>
<name>A0A246JJN8_9SPHN</name>
<dbReference type="Pfam" id="PF05019">
    <property type="entry name" value="Coq4"/>
    <property type="match status" value="1"/>
</dbReference>
<dbReference type="GO" id="GO:0006744">
    <property type="term" value="P:ubiquinone biosynthetic process"/>
    <property type="evidence" value="ECO:0007669"/>
    <property type="project" value="InterPro"/>
</dbReference>
<reference evidence="1 2" key="1">
    <citation type="journal article" date="2002" name="Int. J. Syst. Evol. Microbiol.">
        <title>Sphingopyxis witflariensis sp. nov., isolated from activated sludge.</title>
        <authorList>
            <person name="Kampfer P."/>
            <person name="Witzenberger R."/>
            <person name="Denner E.B."/>
            <person name="Busse H.J."/>
            <person name="Neef A."/>
        </authorList>
    </citation>
    <scope>NUCLEOTIDE SEQUENCE [LARGE SCALE GENOMIC DNA]</scope>
    <source>
        <strain evidence="1 2">DSM 14551</strain>
    </source>
</reference>
<dbReference type="AlphaFoldDB" id="A0A246JJN8"/>
<organism evidence="1 2">
    <name type="scientific">Sphingopyxis witflariensis</name>
    <dbReference type="NCBI Taxonomy" id="173675"/>
    <lineage>
        <taxon>Bacteria</taxon>
        <taxon>Pseudomonadati</taxon>
        <taxon>Pseudomonadota</taxon>
        <taxon>Alphaproteobacteria</taxon>
        <taxon>Sphingomonadales</taxon>
        <taxon>Sphingomonadaceae</taxon>
        <taxon>Sphingopyxis</taxon>
    </lineage>
</organism>
<proteinExistence type="predicted"/>
<dbReference type="Proteomes" id="UP000197097">
    <property type="component" value="Unassembled WGS sequence"/>
</dbReference>
<keyword evidence="2" id="KW-1185">Reference proteome</keyword>
<accession>A0A246JJN8</accession>
<evidence type="ECO:0000313" key="1">
    <source>
        <dbReference type="EMBL" id="OWQ92856.1"/>
    </source>
</evidence>